<dbReference type="AlphaFoldDB" id="A0A0F8W7R3"/>
<feature type="non-terminal residue" evidence="3">
    <location>
        <position position="303"/>
    </location>
</feature>
<dbReference type="EMBL" id="LAZR01066896">
    <property type="protein sequence ID" value="KKK52683.1"/>
    <property type="molecule type" value="Genomic_DNA"/>
</dbReference>
<evidence type="ECO:0000256" key="1">
    <source>
        <dbReference type="SAM" id="Coils"/>
    </source>
</evidence>
<organism evidence="3">
    <name type="scientific">marine sediment metagenome</name>
    <dbReference type="NCBI Taxonomy" id="412755"/>
    <lineage>
        <taxon>unclassified sequences</taxon>
        <taxon>metagenomes</taxon>
        <taxon>ecological metagenomes</taxon>
    </lineage>
</organism>
<gene>
    <name evidence="3" type="ORF">LCGC14_3102430</name>
</gene>
<evidence type="ECO:0000313" key="3">
    <source>
        <dbReference type="EMBL" id="KKK52683.1"/>
    </source>
</evidence>
<feature type="coiled-coil region" evidence="1">
    <location>
        <begin position="67"/>
        <end position="94"/>
    </location>
</feature>
<name>A0A0F8W7R3_9ZZZZ</name>
<evidence type="ECO:0000256" key="2">
    <source>
        <dbReference type="SAM" id="MobiDB-lite"/>
    </source>
</evidence>
<proteinExistence type="predicted"/>
<keyword evidence="1" id="KW-0175">Coiled coil</keyword>
<accession>A0A0F8W7R3</accession>
<sequence length="303" mass="33779">MNTVVEQSSKPESTNKMLELNMLQSWEDKIKEKIKAMWKAGYSFVIICEYATNALGIQRTSEAMKAIAKVQSILDKVNGDLNELKKLLEELQGLGFPKCKWYYYNTKDKKWELSNEPFSPQGKIPSHHPANFGGWATSAQQMSYSIKAWLAKDNDLGITVDGKTLNNEQAMRYIWKELYGPKCDNKGGLITQLKAALNNPWYQQTDNGAAKTLKALNSNSIFGSDKGDWTDSGGTTFLDFLRGAHMSYANMTAMLEKAVTNSWYKNNNVTPPKGNESKDDIGNMTSGMDSVVQSGTAMNSTES</sequence>
<reference evidence="3" key="1">
    <citation type="journal article" date="2015" name="Nature">
        <title>Complex archaea that bridge the gap between prokaryotes and eukaryotes.</title>
        <authorList>
            <person name="Spang A."/>
            <person name="Saw J.H."/>
            <person name="Jorgensen S.L."/>
            <person name="Zaremba-Niedzwiedzka K."/>
            <person name="Martijn J."/>
            <person name="Lind A.E."/>
            <person name="van Eijk R."/>
            <person name="Schleper C."/>
            <person name="Guy L."/>
            <person name="Ettema T.J."/>
        </authorList>
    </citation>
    <scope>NUCLEOTIDE SEQUENCE</scope>
</reference>
<comment type="caution">
    <text evidence="3">The sequence shown here is derived from an EMBL/GenBank/DDBJ whole genome shotgun (WGS) entry which is preliminary data.</text>
</comment>
<protein>
    <submittedName>
        <fullName evidence="3">Uncharacterized protein</fullName>
    </submittedName>
</protein>
<feature type="region of interest" description="Disordered" evidence="2">
    <location>
        <begin position="266"/>
        <end position="303"/>
    </location>
</feature>
<feature type="compositionally biased region" description="Polar residues" evidence="2">
    <location>
        <begin position="283"/>
        <end position="303"/>
    </location>
</feature>